<dbReference type="AlphaFoldDB" id="K2G153"/>
<organism evidence="1">
    <name type="scientific">uncultured bacterium</name>
    <name type="common">gcode 4</name>
    <dbReference type="NCBI Taxonomy" id="1234023"/>
    <lineage>
        <taxon>Bacteria</taxon>
        <taxon>environmental samples</taxon>
    </lineage>
</organism>
<gene>
    <name evidence="1" type="ORF">ACD_2C00258G0003</name>
</gene>
<evidence type="ECO:0000313" key="1">
    <source>
        <dbReference type="EMBL" id="EKE28963.1"/>
    </source>
</evidence>
<protein>
    <submittedName>
        <fullName evidence="1">Uncharacterized protein</fullName>
    </submittedName>
</protein>
<name>K2G153_9BACT</name>
<reference evidence="1" key="1">
    <citation type="journal article" date="2012" name="Science">
        <title>Fermentation, hydrogen, and sulfur metabolism in multiple uncultivated bacterial phyla.</title>
        <authorList>
            <person name="Wrighton K.C."/>
            <person name="Thomas B.C."/>
            <person name="Sharon I."/>
            <person name="Miller C.S."/>
            <person name="Castelle C.J."/>
            <person name="VerBerkmoes N.C."/>
            <person name="Wilkins M.J."/>
            <person name="Hettich R.L."/>
            <person name="Lipton M.S."/>
            <person name="Williams K.H."/>
            <person name="Long P.E."/>
            <person name="Banfield J.F."/>
        </authorList>
    </citation>
    <scope>NUCLEOTIDE SEQUENCE [LARGE SCALE GENOMIC DNA]</scope>
</reference>
<comment type="caution">
    <text evidence="1">The sequence shown here is derived from an EMBL/GenBank/DDBJ whole genome shotgun (WGS) entry which is preliminary data.</text>
</comment>
<dbReference type="EMBL" id="AMFJ01000258">
    <property type="protein sequence ID" value="EKE28963.1"/>
    <property type="molecule type" value="Genomic_DNA"/>
</dbReference>
<sequence length="54" mass="6245">MSACLVFSVLIERCGIFSESKHQMILSILYFMGKGYLRELRSKQDTGRSIFLIQ</sequence>
<accession>K2G153</accession>
<proteinExistence type="predicted"/>